<evidence type="ECO:0000313" key="3">
    <source>
        <dbReference type="Proteomes" id="UP000001591"/>
    </source>
</evidence>
<evidence type="ECO:0000259" key="1">
    <source>
        <dbReference type="Pfam" id="PF13391"/>
    </source>
</evidence>
<feature type="domain" description="HNH nuclease" evidence="1">
    <location>
        <begin position="200"/>
        <end position="252"/>
    </location>
</feature>
<gene>
    <name evidence="2" type="ordered locus">RC1_3071</name>
</gene>
<evidence type="ECO:0000313" key="2">
    <source>
        <dbReference type="EMBL" id="ACJ00437.1"/>
    </source>
</evidence>
<reference evidence="2 3" key="1">
    <citation type="journal article" date="2010" name="BMC Genomics">
        <title>Metabolic flexibility revealed in the genome of the cyst-forming alpha-1 proteobacterium Rhodospirillum centenum.</title>
        <authorList>
            <person name="Lu Y.K."/>
            <person name="Marden J."/>
            <person name="Han M."/>
            <person name="Swingley W.D."/>
            <person name="Mastrian S.D."/>
            <person name="Chowdhury S.R."/>
            <person name="Hao J."/>
            <person name="Helmy T."/>
            <person name="Kim S."/>
            <person name="Kurdoglu A.A."/>
            <person name="Matthies H.J."/>
            <person name="Rollo D."/>
            <person name="Stothard P."/>
            <person name="Blankenship R.E."/>
            <person name="Bauer C.E."/>
            <person name="Touchman J.W."/>
        </authorList>
    </citation>
    <scope>NUCLEOTIDE SEQUENCE [LARGE SCALE GENOMIC DNA]</scope>
    <source>
        <strain evidence="3">ATCC 51521 / SW</strain>
    </source>
</reference>
<dbReference type="InterPro" id="IPR003615">
    <property type="entry name" value="HNH_nuc"/>
</dbReference>
<dbReference type="Proteomes" id="UP000001591">
    <property type="component" value="Chromosome"/>
</dbReference>
<proteinExistence type="predicted"/>
<dbReference type="EMBL" id="CP000613">
    <property type="protein sequence ID" value="ACJ00437.1"/>
    <property type="molecule type" value="Genomic_DNA"/>
</dbReference>
<dbReference type="Pfam" id="PF13391">
    <property type="entry name" value="HNH_2"/>
    <property type="match status" value="1"/>
</dbReference>
<dbReference type="HOGENOM" id="CLU_079894_0_0_5"/>
<dbReference type="OrthoDB" id="7181882at2"/>
<protein>
    <recommendedName>
        <fullName evidence="1">HNH nuclease domain-containing protein</fullName>
    </recommendedName>
</protein>
<keyword evidence="3" id="KW-1185">Reference proteome</keyword>
<dbReference type="RefSeq" id="WP_012568217.1">
    <property type="nucleotide sequence ID" value="NC_011420.2"/>
</dbReference>
<dbReference type="KEGG" id="rce:RC1_3071"/>
<dbReference type="eggNOG" id="COG3440">
    <property type="taxonomic scope" value="Bacteria"/>
</dbReference>
<sequence>MKAVFTTKVDPTYDDLPEFRYHFPRAYLNVAEAAVGDWIIYYEPRRTSGELSSRGGRQSYFATAQVTQIVPDPSLPDHFYAFVRDYLPLPRPVPFREGEHYYETALRRDDGQTNKGAFGRAVRRLSDAEYLEILNAGMARLLDLPEPAGLAADPTTSVAPFQFADEPATFERPIVERLSTRPVRDAAFAAAIKSAYHETCAVTGLRLINGGGRSEVQAAHIRPVAADGPDSPRNGLALSATVHWMFDRGLISAADDHSLLVAERHVPDSARRLFLPTGKLLLPERGDQRPHPQFLKWHRENVFKG</sequence>
<accession>B6IVW3</accession>
<dbReference type="AlphaFoldDB" id="B6IVW3"/>
<name>B6IVW3_RHOCS</name>
<organism evidence="2 3">
    <name type="scientific">Rhodospirillum centenum (strain ATCC 51521 / SW)</name>
    <dbReference type="NCBI Taxonomy" id="414684"/>
    <lineage>
        <taxon>Bacteria</taxon>
        <taxon>Pseudomonadati</taxon>
        <taxon>Pseudomonadota</taxon>
        <taxon>Alphaproteobacteria</taxon>
        <taxon>Rhodospirillales</taxon>
        <taxon>Rhodospirillaceae</taxon>
        <taxon>Rhodospirillum</taxon>
    </lineage>
</organism>